<feature type="compositionally biased region" description="Low complexity" evidence="2">
    <location>
        <begin position="564"/>
        <end position="574"/>
    </location>
</feature>
<evidence type="ECO:0000256" key="2">
    <source>
        <dbReference type="SAM" id="MobiDB-lite"/>
    </source>
</evidence>
<feature type="region of interest" description="Disordered" evidence="2">
    <location>
        <begin position="553"/>
        <end position="576"/>
    </location>
</feature>
<protein>
    <submittedName>
        <fullName evidence="3">Uncharacterized protein</fullName>
    </submittedName>
</protein>
<feature type="region of interest" description="Disordered" evidence="2">
    <location>
        <begin position="663"/>
        <end position="690"/>
    </location>
</feature>
<evidence type="ECO:0000256" key="1">
    <source>
        <dbReference type="SAM" id="Coils"/>
    </source>
</evidence>
<organism evidence="3 4">
    <name type="scientific">Madurella mycetomatis</name>
    <dbReference type="NCBI Taxonomy" id="100816"/>
    <lineage>
        <taxon>Eukaryota</taxon>
        <taxon>Fungi</taxon>
        <taxon>Dikarya</taxon>
        <taxon>Ascomycota</taxon>
        <taxon>Pezizomycotina</taxon>
        <taxon>Sordariomycetes</taxon>
        <taxon>Sordariomycetidae</taxon>
        <taxon>Sordariales</taxon>
        <taxon>Sordariales incertae sedis</taxon>
        <taxon>Madurella</taxon>
    </lineage>
</organism>
<feature type="region of interest" description="Disordered" evidence="2">
    <location>
        <begin position="490"/>
        <end position="517"/>
    </location>
</feature>
<feature type="coiled-coil region" evidence="1">
    <location>
        <begin position="596"/>
        <end position="627"/>
    </location>
</feature>
<comment type="caution">
    <text evidence="3">The sequence shown here is derived from an EMBL/GenBank/DDBJ whole genome shotgun (WGS) entry which is preliminary data.</text>
</comment>
<feature type="region of interest" description="Disordered" evidence="2">
    <location>
        <begin position="1"/>
        <end position="120"/>
    </location>
</feature>
<name>A0A175W9L5_9PEZI</name>
<feature type="coiled-coil region" evidence="1">
    <location>
        <begin position="268"/>
        <end position="309"/>
    </location>
</feature>
<dbReference type="EMBL" id="LCTW02000064">
    <property type="protein sequence ID" value="KXX80285.1"/>
    <property type="molecule type" value="Genomic_DNA"/>
</dbReference>
<feature type="compositionally biased region" description="Basic and acidic residues" evidence="2">
    <location>
        <begin position="498"/>
        <end position="517"/>
    </location>
</feature>
<dbReference type="OrthoDB" id="4570844at2759"/>
<dbReference type="Proteomes" id="UP000078237">
    <property type="component" value="Unassembled WGS sequence"/>
</dbReference>
<keyword evidence="4" id="KW-1185">Reference proteome</keyword>
<gene>
    <name evidence="3" type="ORF">MMYC01_203632</name>
</gene>
<accession>A0A175W9L5</accession>
<feature type="compositionally biased region" description="Low complexity" evidence="2">
    <location>
        <begin position="14"/>
        <end position="24"/>
    </location>
</feature>
<evidence type="ECO:0000313" key="4">
    <source>
        <dbReference type="Proteomes" id="UP000078237"/>
    </source>
</evidence>
<evidence type="ECO:0000313" key="3">
    <source>
        <dbReference type="EMBL" id="KXX80285.1"/>
    </source>
</evidence>
<proteinExistence type="predicted"/>
<dbReference type="VEuPathDB" id="FungiDB:MMYC01_203632"/>
<sequence>MEARFRTGAIFTDTAALPATTTLPGQKTNDPSPRPPAVELATVAKPPSGSLVNNPAIDQDHAAGSTPLTSPEVDPAKDPSPLSSREDAAAQYSTPSTSPEVGPAPRANRKAGSPSVPVELCENDINTKPLHSTSCATPYLSSLPEPSDPIIICAGPSRRHVRNMVRMPNPPLDLATAHNRDDLPAPGAREPVLSAKQVETGQPTIPHGDFRTVPDEFWKYPPPEMHESNQEFDETYLKATPASGFDMAVVEKYISRYAEETTAFAETMEEHQDQYDTWQNVIACKKEELEKLEETRERIIRDSRRLKSILPASIPREYLGRVQTAEDTLMMGLGEAQREVRQNIIRGNAMIADALRWDFDLPAAVGGVRTMKLEKKAAEEAEMDVLAAAATIGTRLGEEDQDGPTSAIVQQFIQATINEKAKLTTHSNPDVKGKTEPTALPVHTPFKGLSLIAHGIFTTVPEWFTILDGKGIIELRGPSSMERFEELITTIGQPPADSSEKRKETPPERPFDKEYHEPNRAWPLPKWRIRGGWWKCRSGPEASPAERRCKLCHPTPSGRKPDSAAAKPATLAPTPIRPTDAEMRKRVMEEIEKAMAEAHKRDNVRLKMRLQEEQEEKERLHQQQEWRRLGGGFLPHELLYGRQVNDVNYTSWERSARSSLESVYRSQPGLQRLGPQSIGKGKGKSVSWQL</sequence>
<dbReference type="AlphaFoldDB" id="A0A175W9L5"/>
<keyword evidence="1" id="KW-0175">Coiled coil</keyword>
<reference evidence="3 4" key="1">
    <citation type="journal article" date="2016" name="Genome Announc.">
        <title>Genome Sequence of Madurella mycetomatis mm55, Isolated from a Human Mycetoma Case in Sudan.</title>
        <authorList>
            <person name="Smit S."/>
            <person name="Derks M.F."/>
            <person name="Bervoets S."/>
            <person name="Fahal A."/>
            <person name="van Leeuwen W."/>
            <person name="van Belkum A."/>
            <person name="van de Sande W.W."/>
        </authorList>
    </citation>
    <scope>NUCLEOTIDE SEQUENCE [LARGE SCALE GENOMIC DNA]</scope>
    <source>
        <strain evidence="4">mm55</strain>
    </source>
</reference>